<reference evidence="2 3" key="1">
    <citation type="submission" date="2018-05" db="EMBL/GenBank/DDBJ databases">
        <title>Paenibacillus flagellatus sp. nov., isolated from selenium mineral soil.</title>
        <authorList>
            <person name="Dai X."/>
        </authorList>
    </citation>
    <scope>NUCLEOTIDE SEQUENCE [LARGE SCALE GENOMIC DNA]</scope>
    <source>
        <strain evidence="2 3">DXL2</strain>
    </source>
</reference>
<organism evidence="2 3">
    <name type="scientific">Paenibacillus flagellatus</name>
    <dbReference type="NCBI Taxonomy" id="2211139"/>
    <lineage>
        <taxon>Bacteria</taxon>
        <taxon>Bacillati</taxon>
        <taxon>Bacillota</taxon>
        <taxon>Bacilli</taxon>
        <taxon>Bacillales</taxon>
        <taxon>Paenibacillaceae</taxon>
        <taxon>Paenibacillus</taxon>
    </lineage>
</organism>
<feature type="transmembrane region" description="Helical" evidence="1">
    <location>
        <begin position="87"/>
        <end position="113"/>
    </location>
</feature>
<keyword evidence="1" id="KW-0812">Transmembrane</keyword>
<gene>
    <name evidence="2" type="ORF">DLM86_15070</name>
</gene>
<comment type="caution">
    <text evidence="2">The sequence shown here is derived from an EMBL/GenBank/DDBJ whole genome shotgun (WGS) entry which is preliminary data.</text>
</comment>
<dbReference type="PANTHER" id="PTHR40076">
    <property type="entry name" value="MEMBRANE PROTEIN-RELATED"/>
    <property type="match status" value="1"/>
</dbReference>
<sequence length="200" mass="21784">MPTSSQLRAAARRSLSGNWGKGVGVSLLASIILGVVGAIPYIGWIGTLLLGGPISLGLYAFFLKLHRSERPTAGSLFDGFNRYGPSFLLYLLIYIFVLLWSLLLIVPGIIAALRYSQAYFVMQDNPGLTASEALNRSKEMMVGHKGRLFVLYLSFIGWAILAAIPFGLGYLWLAPYMMATQAAFYEDLKARTSGGGTYSV</sequence>
<evidence type="ECO:0000313" key="2">
    <source>
        <dbReference type="EMBL" id="PYI53875.1"/>
    </source>
</evidence>
<evidence type="ECO:0000313" key="3">
    <source>
        <dbReference type="Proteomes" id="UP000247476"/>
    </source>
</evidence>
<dbReference type="Pfam" id="PF06161">
    <property type="entry name" value="DUF975"/>
    <property type="match status" value="1"/>
</dbReference>
<name>A0A2V5K3M7_9BACL</name>
<dbReference type="OrthoDB" id="9784844at2"/>
<feature type="transmembrane region" description="Helical" evidence="1">
    <location>
        <begin position="149"/>
        <end position="173"/>
    </location>
</feature>
<feature type="transmembrane region" description="Helical" evidence="1">
    <location>
        <begin position="21"/>
        <end position="42"/>
    </location>
</feature>
<keyword evidence="3" id="KW-1185">Reference proteome</keyword>
<accession>A0A2V5K3M7</accession>
<dbReference type="AlphaFoldDB" id="A0A2V5K3M7"/>
<protein>
    <recommendedName>
        <fullName evidence="4">DUF975 domain-containing protein</fullName>
    </recommendedName>
</protein>
<dbReference type="RefSeq" id="WP_110840861.1">
    <property type="nucleotide sequence ID" value="NZ_QJVJ01000006.1"/>
</dbReference>
<evidence type="ECO:0000256" key="1">
    <source>
        <dbReference type="SAM" id="Phobius"/>
    </source>
</evidence>
<dbReference type="PANTHER" id="PTHR40076:SF1">
    <property type="entry name" value="MEMBRANE PROTEIN"/>
    <property type="match status" value="1"/>
</dbReference>
<dbReference type="EMBL" id="QJVJ01000006">
    <property type="protein sequence ID" value="PYI53875.1"/>
    <property type="molecule type" value="Genomic_DNA"/>
</dbReference>
<dbReference type="InterPro" id="IPR010380">
    <property type="entry name" value="DUF975"/>
</dbReference>
<proteinExistence type="predicted"/>
<evidence type="ECO:0008006" key="4">
    <source>
        <dbReference type="Google" id="ProtNLM"/>
    </source>
</evidence>
<dbReference type="Proteomes" id="UP000247476">
    <property type="component" value="Unassembled WGS sequence"/>
</dbReference>
<keyword evidence="1" id="KW-0472">Membrane</keyword>
<keyword evidence="1" id="KW-1133">Transmembrane helix</keyword>